<sequence>MTKADSSLVKKGLDKVASTSVGLAERLQGLNQAWMHRSCYKQCTTGRGKFHEAGNDQPTPSPPQLRSQAAFQEKEDCLFCGKFLDLKKLAKLPVERRDTVHCVETHEFERALRRCIAVRGADDVWGQAVQFRLESIAGADLPAAEAKYHQKCAAKFLSRRSLDGAAPAGRPEGSADEQRERSFKRICDYLDSQEECQFSLEELEQVGGGDGTCVYTRNYLKQRLLQHYGDDAISITDGFGRHGAIVNVTGFVGKLLHENWYRDRKRNEGDERLRIVKLASQIILEDIRKSNCRTDQYNAPKDVAGNLPCSLKLLLETLITTKARSCEAVQRKRDALGQALMYAARPKSYIPPLLCALTTDLHSRLGCRDEIDILHSFGFLVSYSETKRHQYNLALSKRESEGEVREAQRSPRAFTHYVFDNFDHDTSTLDGHGTMHVLGGQRIVALLDPAAEVTVEPVPRRPLPSSASQIARDLDHSMDIAWIRGPILSGLKSVLVQPMTSMALSSEPPPFMRAAFTLDSVWMAGRWAGALMAPSWLGYMKEAMATPGRDFPRSAVEALPFVELAATDPNAINTALCYAAADAKKRHQDGCFVTFDQPLYMKAMKIVTADPSLGGVVVRLGGFHLTMSFIGAIAHIMSGSGLEELWAQVYAVNSVKHMVTGKAYSRAVRAHFLTQEALGSLLLDRVAMDSTTKTEVREIYEDFLEKTNITAEEVAQSPVALNLGNSLYAAGEQEARNSHTGKLWWQYFKLVGLLRFFIRAERTGDWAMHKECVKAMLPIFHATGHLPYARAAHLYVQQMEGLTGGCAEAAWRGNFTVRRVSGYWGGVYTDMVIEQDLMRPMKIRGGLTRRGLTQSTVSQWILSRRALLEVSAAVERCSGVHSGTSEQHVELRHSRQERDRRDLGKFCEWLTKYPPFLDRDNLRVRCLHTGELGATQVNCHVAVEIGTALMEKTYGKDFETLKLQLRGRVIPLSTTPPPFKAKEAFEIDTQFLFMKMVTLDMTQDDLKRFLTYELAPMPPALFDKGLMRHNNKASLTRRFRPGAQDADDSLFEEPYGDTPSGPSLPTKTVLDGGHLLHTVAWPRHGGGKEPTYGDVCLRYVQHVEKYTNPTVVFDGYEESWSTKWETQQRRAARKKPCAKFIVTEEEVTSPAYTREDYLSSAFNKTGLITLLTEKLEGARVEVLQARADADVIVAEKAMELDQPGQHVSVIARDTDIVAILIARAGDDTGITVTKPGTATTADEVFCIRAIRRHLAKQGLLHCVLLGHAMSGCDTTSAIYTKGKLTVWKSLQKSHTLQQHASLFNDPNATREEISEAGEQLMLSLYSGGGGCSTLNDLRYKEYNEKTNTKTKLPSLATLPPTSAAAQQHSFRVYLQVQQWLGNDLDPTAWGWRAENGTLLPIPTTLPAVPPELQGRLSCKCSALGCGVTCPCRKRGAICDSTCSKCKGETCKNTTEGEDDWGTLLD</sequence>
<dbReference type="PANTHER" id="PTHR46704">
    <property type="entry name" value="CXC DOMAIN-CONTAINING PROTEIN-RELATED"/>
    <property type="match status" value="1"/>
</dbReference>
<evidence type="ECO:0000313" key="2">
    <source>
        <dbReference type="Proteomes" id="UP001219518"/>
    </source>
</evidence>
<reference evidence="1" key="1">
    <citation type="submission" date="2021-07" db="EMBL/GenBank/DDBJ databases">
        <authorList>
            <person name="Catto M.A."/>
            <person name="Jacobson A."/>
            <person name="Kennedy G."/>
            <person name="Labadie P."/>
            <person name="Hunt B.G."/>
            <person name="Srinivasan R."/>
        </authorList>
    </citation>
    <scope>NUCLEOTIDE SEQUENCE</scope>
    <source>
        <strain evidence="1">PL_HMW_Pooled</strain>
        <tissue evidence="1">Head</tissue>
    </source>
</reference>
<dbReference type="PANTHER" id="PTHR46704:SF1">
    <property type="entry name" value="TELOMERE LENGTH REGULATION PROTEIN TEL2 HOMOLOG"/>
    <property type="match status" value="1"/>
</dbReference>
<name>A0AAE1HTK6_9NEOP</name>
<dbReference type="Proteomes" id="UP001219518">
    <property type="component" value="Unassembled WGS sequence"/>
</dbReference>
<gene>
    <name evidence="1" type="ORF">KUF71_015488</name>
</gene>
<proteinExistence type="predicted"/>
<accession>A0AAE1HTK6</accession>
<keyword evidence="2" id="KW-1185">Reference proteome</keyword>
<dbReference type="EMBL" id="JAHWGI010001279">
    <property type="protein sequence ID" value="KAK3927182.1"/>
    <property type="molecule type" value="Genomic_DNA"/>
</dbReference>
<reference evidence="1" key="2">
    <citation type="journal article" date="2023" name="BMC Genomics">
        <title>Pest status, molecular evolution, and epigenetic factors derived from the genome assembly of Frankliniella fusca, a thysanopteran phytovirus vector.</title>
        <authorList>
            <person name="Catto M.A."/>
            <person name="Labadie P.E."/>
            <person name="Jacobson A.L."/>
            <person name="Kennedy G.G."/>
            <person name="Srinivasan R."/>
            <person name="Hunt B.G."/>
        </authorList>
    </citation>
    <scope>NUCLEOTIDE SEQUENCE</scope>
    <source>
        <strain evidence="1">PL_HMW_Pooled</strain>
    </source>
</reference>
<evidence type="ECO:0000313" key="1">
    <source>
        <dbReference type="EMBL" id="KAK3927182.1"/>
    </source>
</evidence>
<organism evidence="1 2">
    <name type="scientific">Frankliniella fusca</name>
    <dbReference type="NCBI Taxonomy" id="407009"/>
    <lineage>
        <taxon>Eukaryota</taxon>
        <taxon>Metazoa</taxon>
        <taxon>Ecdysozoa</taxon>
        <taxon>Arthropoda</taxon>
        <taxon>Hexapoda</taxon>
        <taxon>Insecta</taxon>
        <taxon>Pterygota</taxon>
        <taxon>Neoptera</taxon>
        <taxon>Paraneoptera</taxon>
        <taxon>Thysanoptera</taxon>
        <taxon>Terebrantia</taxon>
        <taxon>Thripoidea</taxon>
        <taxon>Thripidae</taxon>
        <taxon>Frankliniella</taxon>
    </lineage>
</organism>
<comment type="caution">
    <text evidence="1">The sequence shown here is derived from an EMBL/GenBank/DDBJ whole genome shotgun (WGS) entry which is preliminary data.</text>
</comment>
<protein>
    <submittedName>
        <fullName evidence="1">Protein asteroid-like protein 1</fullName>
    </submittedName>
</protein>